<dbReference type="Gene3D" id="1.25.40.10">
    <property type="entry name" value="Tetratricopeptide repeat domain"/>
    <property type="match status" value="1"/>
</dbReference>
<evidence type="ECO:0000313" key="2">
    <source>
        <dbReference type="Proteomes" id="UP000002350"/>
    </source>
</evidence>
<dbReference type="AlphaFoldDB" id="D4ZG49"/>
<protein>
    <recommendedName>
        <fullName evidence="3">Transmembrane protein</fullName>
    </recommendedName>
</protein>
<dbReference type="SUPFAM" id="SSF48452">
    <property type="entry name" value="TPR-like"/>
    <property type="match status" value="1"/>
</dbReference>
<dbReference type="HOGENOM" id="CLU_065010_2_0_6"/>
<reference evidence="2" key="1">
    <citation type="journal article" date="2010" name="Mol. Biosyst.">
        <title>Complete genome sequence and comparative analysis of Shewanella violacea, a psychrophilic and piezophilic bacterium from deep sea floor sediments.</title>
        <authorList>
            <person name="Aono E."/>
            <person name="Baba T."/>
            <person name="Ara T."/>
            <person name="Nishi T."/>
            <person name="Nakamichi T."/>
            <person name="Inamoto E."/>
            <person name="Toyonaga H."/>
            <person name="Hasegawa M."/>
            <person name="Takai Y."/>
            <person name="Okumura Y."/>
            <person name="Baba M."/>
            <person name="Tomita M."/>
            <person name="Kato C."/>
            <person name="Oshima T."/>
            <person name="Nakasone K."/>
            <person name="Mori H."/>
        </authorList>
    </citation>
    <scope>NUCLEOTIDE SEQUENCE [LARGE SCALE GENOMIC DNA]</scope>
    <source>
        <strain evidence="2">JCM 10179 / CIP 106290 / LMG 19151 / DSS12</strain>
    </source>
</reference>
<sequence length="204" mass="23777">MLKHRRILLNTSEQALSQREPQTRHMTPETIINFWFDEIEPKAWWVKDTEFDALIKHRFGLLVEQAKVGELYHWRATPQGRLAEIILLDQFCRNIHRDTPQAFTSDPLALALAQEAVARGADTELKAKQVPFLFMPYMHSESRKVHEIAMVLFNREAAAGNLEFERRHKAIIDQFGRYPHRNKILGRESTPEEVEFLSQPGSSF</sequence>
<name>D4ZG49_SHEVD</name>
<dbReference type="KEGG" id="svo:SVI_0677"/>
<evidence type="ECO:0000313" key="1">
    <source>
        <dbReference type="EMBL" id="BAJ00648.1"/>
    </source>
</evidence>
<organism evidence="1 2">
    <name type="scientific">Shewanella violacea (strain JCM 10179 / CIP 106290 / LMG 19151 / DSS12)</name>
    <dbReference type="NCBI Taxonomy" id="637905"/>
    <lineage>
        <taxon>Bacteria</taxon>
        <taxon>Pseudomonadati</taxon>
        <taxon>Pseudomonadota</taxon>
        <taxon>Gammaproteobacteria</taxon>
        <taxon>Alteromonadales</taxon>
        <taxon>Shewanellaceae</taxon>
        <taxon>Shewanella</taxon>
    </lineage>
</organism>
<accession>D4ZG49</accession>
<dbReference type="InterPro" id="IPR010323">
    <property type="entry name" value="DUF924"/>
</dbReference>
<proteinExistence type="predicted"/>
<dbReference type="Proteomes" id="UP000002350">
    <property type="component" value="Chromosome"/>
</dbReference>
<dbReference type="EMBL" id="AP011177">
    <property type="protein sequence ID" value="BAJ00648.1"/>
    <property type="molecule type" value="Genomic_DNA"/>
</dbReference>
<dbReference type="Pfam" id="PF06041">
    <property type="entry name" value="DUF924"/>
    <property type="match status" value="1"/>
</dbReference>
<dbReference type="STRING" id="637905.SVI_0677"/>
<dbReference type="Gene3D" id="1.20.58.320">
    <property type="entry name" value="TPR-like"/>
    <property type="match status" value="1"/>
</dbReference>
<keyword evidence="2" id="KW-1185">Reference proteome</keyword>
<gene>
    <name evidence="1" type="ordered locus">SVI_0677</name>
</gene>
<evidence type="ECO:0008006" key="3">
    <source>
        <dbReference type="Google" id="ProtNLM"/>
    </source>
</evidence>
<dbReference type="eggNOG" id="COG3803">
    <property type="taxonomic scope" value="Bacteria"/>
</dbReference>
<dbReference type="InterPro" id="IPR011990">
    <property type="entry name" value="TPR-like_helical_dom_sf"/>
</dbReference>